<dbReference type="SUPFAM" id="SSF54211">
    <property type="entry name" value="Ribosomal protein S5 domain 2-like"/>
    <property type="match status" value="1"/>
</dbReference>
<dbReference type="GO" id="GO:0006261">
    <property type="term" value="P:DNA-templated DNA replication"/>
    <property type="evidence" value="ECO:0007669"/>
    <property type="project" value="UniProtKB-UniRule"/>
</dbReference>
<dbReference type="InterPro" id="IPR000565">
    <property type="entry name" value="Topo_IIA_B"/>
</dbReference>
<dbReference type="GO" id="GO:0003677">
    <property type="term" value="F:DNA binding"/>
    <property type="evidence" value="ECO:0007669"/>
    <property type="project" value="UniProtKB-KW"/>
</dbReference>
<dbReference type="CDD" id="cd16928">
    <property type="entry name" value="HATPase_GyrB-like"/>
    <property type="match status" value="1"/>
</dbReference>
<dbReference type="SUPFAM" id="SSF56719">
    <property type="entry name" value="Type II DNA topoisomerase"/>
    <property type="match status" value="1"/>
</dbReference>
<dbReference type="NCBIfam" id="NF004189">
    <property type="entry name" value="PRK05644.1"/>
    <property type="match status" value="1"/>
</dbReference>
<dbReference type="AlphaFoldDB" id="A0A330L3Z3"/>
<keyword evidence="6 11" id="KW-0067">ATP-binding</keyword>
<keyword evidence="7 11" id="KW-0460">Magnesium</keyword>
<comment type="catalytic activity">
    <reaction evidence="1 11">
        <text>ATP-dependent breakage, passage and rejoining of double-stranded DNA.</text>
        <dbReference type="EC" id="5.6.2.2"/>
    </reaction>
</comment>
<evidence type="ECO:0000313" key="13">
    <source>
        <dbReference type="EMBL" id="SPP64534.1"/>
    </source>
</evidence>
<dbReference type="Gene3D" id="3.30.230.10">
    <property type="match status" value="1"/>
</dbReference>
<feature type="binding site" evidence="11">
    <location>
        <position position="515"/>
    </location>
    <ligand>
        <name>Mg(2+)</name>
        <dbReference type="ChEBI" id="CHEBI:18420"/>
        <label>1</label>
        <note>catalytic</note>
    </ligand>
</feature>
<keyword evidence="9" id="KW-0238">DNA-binding</keyword>
<dbReference type="FunFam" id="3.30.565.10:FF:000002">
    <property type="entry name" value="DNA gyrase subunit B"/>
    <property type="match status" value="1"/>
</dbReference>
<dbReference type="InterPro" id="IPR011557">
    <property type="entry name" value="GyrB"/>
</dbReference>
<keyword evidence="5 11" id="KW-0547">Nucleotide-binding</keyword>
<dbReference type="InterPro" id="IPR014721">
    <property type="entry name" value="Ribsml_uS5_D2-typ_fold_subgr"/>
</dbReference>
<dbReference type="Pfam" id="PF00204">
    <property type="entry name" value="DNA_gyraseB"/>
    <property type="match status" value="1"/>
</dbReference>
<dbReference type="GO" id="GO:0003918">
    <property type="term" value="F:DNA topoisomerase type II (double strand cut, ATP-hydrolyzing) activity"/>
    <property type="evidence" value="ECO:0007669"/>
    <property type="project" value="UniProtKB-UniRule"/>
</dbReference>
<evidence type="ECO:0000256" key="5">
    <source>
        <dbReference type="ARBA" id="ARBA00022741"/>
    </source>
</evidence>
<evidence type="ECO:0000256" key="9">
    <source>
        <dbReference type="ARBA" id="ARBA00023125"/>
    </source>
</evidence>
<dbReference type="InterPro" id="IPR003594">
    <property type="entry name" value="HATPase_dom"/>
</dbReference>
<dbReference type="FunCoup" id="A0A330L3Z3">
    <property type="interactions" value="450"/>
</dbReference>
<evidence type="ECO:0000256" key="3">
    <source>
        <dbReference type="ARBA" id="ARBA00022490"/>
    </source>
</evidence>
<dbReference type="InParanoid" id="A0A330L3Z3"/>
<feature type="binding site" evidence="11">
    <location>
        <position position="517"/>
    </location>
    <ligand>
        <name>Mg(2+)</name>
        <dbReference type="ChEBI" id="CHEBI:18420"/>
        <label>2</label>
    </ligand>
</feature>
<dbReference type="GO" id="GO:0005694">
    <property type="term" value="C:chromosome"/>
    <property type="evidence" value="ECO:0007669"/>
    <property type="project" value="InterPro"/>
</dbReference>
<keyword evidence="14" id="KW-1185">Reference proteome</keyword>
<name>A0A330L3Z3_9BACT</name>
<evidence type="ECO:0000256" key="10">
    <source>
        <dbReference type="ARBA" id="ARBA00023235"/>
    </source>
</evidence>
<dbReference type="InterPro" id="IPR020568">
    <property type="entry name" value="Ribosomal_Su5_D2-typ_SF"/>
</dbReference>
<dbReference type="CDD" id="cd03366">
    <property type="entry name" value="TOPRIM_TopoIIA_GyrB"/>
    <property type="match status" value="1"/>
</dbReference>
<organism evidence="13 14">
    <name type="scientific">Nitrospira lenta</name>
    <dbReference type="NCBI Taxonomy" id="1436998"/>
    <lineage>
        <taxon>Bacteria</taxon>
        <taxon>Pseudomonadati</taxon>
        <taxon>Nitrospirota</taxon>
        <taxon>Nitrospiria</taxon>
        <taxon>Nitrospirales</taxon>
        <taxon>Nitrospiraceae</taxon>
        <taxon>Nitrospira</taxon>
    </lineage>
</organism>
<dbReference type="InterPro" id="IPR002288">
    <property type="entry name" value="DNA_gyrase_B_C"/>
</dbReference>
<feature type="binding site" evidence="11">
    <location>
        <position position="431"/>
    </location>
    <ligand>
        <name>Mg(2+)</name>
        <dbReference type="ChEBI" id="CHEBI:18420"/>
        <label>1</label>
        <note>catalytic</note>
    </ligand>
</feature>
<proteinExistence type="inferred from homology"/>
<keyword evidence="3 11" id="KW-0963">Cytoplasm</keyword>
<sequence>MATNESISKPKSDSYNADQIKVLEGLDAVRKRPAMYIGSTGVDGLHHLVYEVVDNSVDEHMAGFGETIEVTIHIDGSVTVVDNGRGIPTGMHSTQKKSAAEVALTVLHAGGKFEQGAYTVSGGLHGVGISVVNALSEWLELEIWQDGQVYVQRYQRGKPDAPLQMTGKTKRRGTQVTFKPDSQIFETLEFSFDILAQRLRELAFLNKGLEIALKDERKEKEQIFKYKGGIVSFVEHLNEAKTPIHKPIYVQVEKPDMILELALQYNDSYAENLFSFANNINTKEGGTHLVGFKAALTRTINSYANANDLLKKETESLSGDDVREGLTAVVSVKVRNPQFEGQTKAKLGNSEVKGIVEAAVNEALGTYFEENPTVAKKIIGKAIDAARAREAARKAKELIRRKSALDGGSLPGKLADCAEKDPALSELYIVEGDSAGGSAKQGRDRKYQAILPLKGKILNVEKARFDKMLSSDEIRTLIMALGTGIGRRREEGDKPEKDSFDIAKARYHKIILMTDADVDGSHIRTLLLTFFFRQMPELLERGYIYIAQPPLFKVKKGKSEKYLKDEGLLNEHLADLAVEEVEVYVENTQGYITGRRLLPVLKKLVAFETFLSRLNKKHHEANILRAFVDEPGLDREMLKDQAALRTVVANAKRVLEAIYPKATAELTIVEDEEHQSNKVICRITSNGIVLSMNLTHEVVGSADFRELQKLAPSSIGLGRAPYKLKAKGQEQQFSGTADLVKTIIEIGKQGLGIQRYKGLGEMNPSQLWETTMNPETRTLLKVKLEDVPGVDEIFTILMGDEVEPRRNFIQAHALEVRNLDV</sequence>
<dbReference type="SUPFAM" id="SSF55874">
    <property type="entry name" value="ATPase domain of HSP90 chaperone/DNA topoisomerase II/histidine kinase"/>
    <property type="match status" value="1"/>
</dbReference>
<dbReference type="GO" id="GO:0005737">
    <property type="term" value="C:cytoplasm"/>
    <property type="evidence" value="ECO:0007669"/>
    <property type="project" value="UniProtKB-SubCell"/>
</dbReference>
<dbReference type="Proteomes" id="UP000248168">
    <property type="component" value="Unassembled WGS sequence"/>
</dbReference>
<feature type="domain" description="Toprim" evidence="12">
    <location>
        <begin position="425"/>
        <end position="550"/>
    </location>
</feature>
<evidence type="ECO:0000259" key="12">
    <source>
        <dbReference type="PROSITE" id="PS50880"/>
    </source>
</evidence>
<dbReference type="InterPro" id="IPR006171">
    <property type="entry name" value="TOPRIM_dom"/>
</dbReference>
<dbReference type="InterPro" id="IPR013760">
    <property type="entry name" value="Topo_IIA-like_dom_sf"/>
</dbReference>
<comment type="subcellular location">
    <subcellularLocation>
        <location evidence="11">Cytoplasm</location>
    </subcellularLocation>
</comment>
<dbReference type="InterPro" id="IPR036890">
    <property type="entry name" value="HATPase_C_sf"/>
</dbReference>
<evidence type="ECO:0000256" key="4">
    <source>
        <dbReference type="ARBA" id="ARBA00022723"/>
    </source>
</evidence>
<dbReference type="PRINTS" id="PR00418">
    <property type="entry name" value="TPI2FAMILY"/>
</dbReference>
<gene>
    <name evidence="11 13" type="primary">gyrB</name>
    <name evidence="13" type="ORF">NITLEN_20174</name>
</gene>
<dbReference type="EMBL" id="OUNR01000012">
    <property type="protein sequence ID" value="SPP64534.1"/>
    <property type="molecule type" value="Genomic_DNA"/>
</dbReference>
<dbReference type="FunFam" id="3.30.230.10:FF:000005">
    <property type="entry name" value="DNA gyrase subunit B"/>
    <property type="match status" value="1"/>
</dbReference>
<dbReference type="PROSITE" id="PS00177">
    <property type="entry name" value="TOPOISOMERASE_II"/>
    <property type="match status" value="1"/>
</dbReference>
<evidence type="ECO:0000256" key="6">
    <source>
        <dbReference type="ARBA" id="ARBA00022840"/>
    </source>
</evidence>
<evidence type="ECO:0000256" key="11">
    <source>
        <dbReference type="HAMAP-Rule" id="MF_01898"/>
    </source>
</evidence>
<dbReference type="InterPro" id="IPR034160">
    <property type="entry name" value="TOPRIM_GyrB"/>
</dbReference>
<comment type="function">
    <text evidence="11">A type II topoisomerase that negatively supercoils closed circular double-stranded (ds) DNA in an ATP-dependent manner to modulate DNA topology and maintain chromosomes in an underwound state. Negative supercoiling favors strand separation, and DNA replication, transcription, recombination and repair, all of which involve strand separation. Also able to catalyze the interconversion of other topological isomers of dsDNA rings, including catenanes and knotted rings. Type II topoisomerases break and join 2 DNA strands simultaneously in an ATP-dependent manner.</text>
</comment>
<evidence type="ECO:0000256" key="2">
    <source>
        <dbReference type="ARBA" id="ARBA00010708"/>
    </source>
</evidence>
<dbReference type="PROSITE" id="PS50880">
    <property type="entry name" value="TOPRIM"/>
    <property type="match status" value="1"/>
</dbReference>
<reference evidence="14" key="1">
    <citation type="submission" date="2018-04" db="EMBL/GenBank/DDBJ databases">
        <authorList>
            <person name="Lucker S."/>
            <person name="Sakoula D."/>
        </authorList>
    </citation>
    <scope>NUCLEOTIDE SEQUENCE [LARGE SCALE GENOMIC DNA]</scope>
</reference>
<feature type="site" description="Interaction with DNA" evidence="11">
    <location>
        <position position="456"/>
    </location>
</feature>
<dbReference type="NCBIfam" id="TIGR01059">
    <property type="entry name" value="gyrB"/>
    <property type="match status" value="1"/>
</dbReference>
<dbReference type="InterPro" id="IPR018522">
    <property type="entry name" value="TopoIIA_CS"/>
</dbReference>
<protein>
    <recommendedName>
        <fullName evidence="11">DNA gyrase subunit B</fullName>
        <ecNumber evidence="11">5.6.2.2</ecNumber>
    </recommendedName>
</protein>
<dbReference type="OrthoDB" id="9802808at2"/>
<dbReference type="Gene3D" id="3.40.50.670">
    <property type="match status" value="2"/>
</dbReference>
<keyword evidence="8 11" id="KW-0799">Topoisomerase</keyword>
<feature type="binding site" evidence="11">
    <location>
        <position position="515"/>
    </location>
    <ligand>
        <name>Mg(2+)</name>
        <dbReference type="ChEBI" id="CHEBI:18420"/>
        <label>2</label>
    </ligand>
</feature>
<comment type="miscellaneous">
    <text evidence="11">Few gyrases are as efficient as E.coli at forming negative supercoils. Not all organisms have 2 type II topoisomerases; in organisms with a single type II topoisomerase this enzyme also has to decatenate newly replicated chromosomes.</text>
</comment>
<dbReference type="FunFam" id="3.40.50.670:FF:000001">
    <property type="entry name" value="DNA topoisomerase 2"/>
    <property type="match status" value="1"/>
</dbReference>
<accession>A0A330L3Z3</accession>
<dbReference type="GO" id="GO:0006265">
    <property type="term" value="P:DNA topological change"/>
    <property type="evidence" value="ECO:0007669"/>
    <property type="project" value="UniProtKB-UniRule"/>
</dbReference>
<dbReference type="PRINTS" id="PR01159">
    <property type="entry name" value="DNAGYRASEB"/>
</dbReference>
<evidence type="ECO:0000256" key="1">
    <source>
        <dbReference type="ARBA" id="ARBA00000185"/>
    </source>
</evidence>
<dbReference type="Pfam" id="PF21249">
    <property type="entry name" value="GyrB_hook"/>
    <property type="match status" value="1"/>
</dbReference>
<comment type="subunit">
    <text evidence="11">Heterotetramer, composed of two GyrA and two GyrB chains. In the heterotetramer, GyrA contains the active site tyrosine that forms a transient covalent intermediate with DNA, while GyrB binds cofactors and catalyzes ATP hydrolysis.</text>
</comment>
<dbReference type="Gene3D" id="3.30.565.10">
    <property type="entry name" value="Histidine kinase-like ATPase, C-terminal domain"/>
    <property type="match status" value="1"/>
</dbReference>
<dbReference type="NCBIfam" id="NF011501">
    <property type="entry name" value="PRK14939.1"/>
    <property type="match status" value="1"/>
</dbReference>
<dbReference type="InterPro" id="IPR013759">
    <property type="entry name" value="Topo_IIA_B_C"/>
</dbReference>
<dbReference type="InterPro" id="IPR049353">
    <property type="entry name" value="GyrB_hook"/>
</dbReference>
<dbReference type="Pfam" id="PF01751">
    <property type="entry name" value="Toprim"/>
    <property type="match status" value="1"/>
</dbReference>
<dbReference type="RefSeq" id="WP_121988916.1">
    <property type="nucleotide sequence ID" value="NZ_OUNR01000012.1"/>
</dbReference>
<dbReference type="EC" id="5.6.2.2" evidence="11"/>
<evidence type="ECO:0000313" key="14">
    <source>
        <dbReference type="Proteomes" id="UP000248168"/>
    </source>
</evidence>
<dbReference type="InterPro" id="IPR013506">
    <property type="entry name" value="Topo_IIA_bsu_dom2"/>
</dbReference>
<feature type="site" description="Interaction with DNA" evidence="11">
    <location>
        <position position="459"/>
    </location>
</feature>
<dbReference type="CDD" id="cd00822">
    <property type="entry name" value="TopoII_Trans_DNA_gyrase"/>
    <property type="match status" value="1"/>
</dbReference>
<dbReference type="InterPro" id="IPR001241">
    <property type="entry name" value="Topo_IIA"/>
</dbReference>
<dbReference type="GO" id="GO:0046872">
    <property type="term" value="F:metal ion binding"/>
    <property type="evidence" value="ECO:0007669"/>
    <property type="project" value="UniProtKB-KW"/>
</dbReference>
<comment type="similarity">
    <text evidence="2 11">Belongs to the type II topoisomerase GyrB family.</text>
</comment>
<dbReference type="Pfam" id="PF02518">
    <property type="entry name" value="HATPase_c"/>
    <property type="match status" value="1"/>
</dbReference>
<dbReference type="Pfam" id="PF18053">
    <property type="entry name" value="GyrB_insert"/>
    <property type="match status" value="1"/>
</dbReference>
<comment type="cofactor">
    <cofactor evidence="11">
        <name>Mg(2+)</name>
        <dbReference type="ChEBI" id="CHEBI:18420"/>
    </cofactor>
    <cofactor evidence="11">
        <name>Mn(2+)</name>
        <dbReference type="ChEBI" id="CHEBI:29035"/>
    </cofactor>
    <cofactor evidence="11">
        <name>Ca(2+)</name>
        <dbReference type="ChEBI" id="CHEBI:29108"/>
    </cofactor>
    <text evidence="11">Binds two Mg(2+) per subunit. The magnesium ions form salt bridges with both the protein and the DNA. Can also accept other divalent metal cations, such as Mn(2+) or Ca(2+).</text>
</comment>
<dbReference type="PANTHER" id="PTHR45866">
    <property type="entry name" value="DNA GYRASE/TOPOISOMERASE SUBUNIT B"/>
    <property type="match status" value="1"/>
</dbReference>
<evidence type="ECO:0000256" key="7">
    <source>
        <dbReference type="ARBA" id="ARBA00022842"/>
    </source>
</evidence>
<dbReference type="SMART" id="SM00433">
    <property type="entry name" value="TOP2c"/>
    <property type="match status" value="1"/>
</dbReference>
<dbReference type="PANTHER" id="PTHR45866:SF1">
    <property type="entry name" value="DNA GYRASE SUBUNIT B, MITOCHONDRIAL"/>
    <property type="match status" value="1"/>
</dbReference>
<dbReference type="HAMAP" id="MF_01898">
    <property type="entry name" value="GyrB"/>
    <property type="match status" value="1"/>
</dbReference>
<dbReference type="SMART" id="SM00387">
    <property type="entry name" value="HATPase_c"/>
    <property type="match status" value="1"/>
</dbReference>
<evidence type="ECO:0000256" key="8">
    <source>
        <dbReference type="ARBA" id="ARBA00023029"/>
    </source>
</evidence>
<dbReference type="Pfam" id="PF00986">
    <property type="entry name" value="DNA_gyraseB_C"/>
    <property type="match status" value="1"/>
</dbReference>
<keyword evidence="4 11" id="KW-0479">Metal-binding</keyword>
<keyword evidence="10 11" id="KW-0413">Isomerase</keyword>
<dbReference type="GO" id="GO:0005524">
    <property type="term" value="F:ATP binding"/>
    <property type="evidence" value="ECO:0007669"/>
    <property type="project" value="UniProtKB-UniRule"/>
</dbReference>
<dbReference type="InterPro" id="IPR041423">
    <property type="entry name" value="GyrB_insert"/>
</dbReference>